<gene>
    <name evidence="3" type="ORF">E1261_17930</name>
</gene>
<proteinExistence type="predicted"/>
<dbReference type="CDD" id="cd00161">
    <property type="entry name" value="beta-trefoil_Ricin-like"/>
    <property type="match status" value="2"/>
</dbReference>
<dbReference type="Gene3D" id="2.80.10.50">
    <property type="match status" value="2"/>
</dbReference>
<keyword evidence="4" id="KW-1185">Reference proteome</keyword>
<evidence type="ECO:0000256" key="1">
    <source>
        <dbReference type="SAM" id="SignalP"/>
    </source>
</evidence>
<dbReference type="Pfam" id="PF14200">
    <property type="entry name" value="RicinB_lectin_2"/>
    <property type="match status" value="3"/>
</dbReference>
<feature type="chain" id="PRO_5039166323" description="Ricin B lectin domain-containing protein" evidence="1">
    <location>
        <begin position="33"/>
        <end position="1329"/>
    </location>
</feature>
<name>A0A4R4Q0X8_9ACTN</name>
<evidence type="ECO:0000313" key="4">
    <source>
        <dbReference type="Proteomes" id="UP000295075"/>
    </source>
</evidence>
<feature type="signal peptide" evidence="1">
    <location>
        <begin position="1"/>
        <end position="32"/>
    </location>
</feature>
<keyword evidence="1" id="KW-0732">Signal</keyword>
<evidence type="ECO:0000259" key="2">
    <source>
        <dbReference type="SMART" id="SM00458"/>
    </source>
</evidence>
<feature type="domain" description="Ricin B lectin" evidence="2">
    <location>
        <begin position="1188"/>
        <end position="1326"/>
    </location>
</feature>
<dbReference type="PROSITE" id="PS50231">
    <property type="entry name" value="RICIN_B_LECTIN"/>
    <property type="match status" value="2"/>
</dbReference>
<evidence type="ECO:0000313" key="3">
    <source>
        <dbReference type="EMBL" id="TDC28611.1"/>
    </source>
</evidence>
<dbReference type="SMART" id="SM00458">
    <property type="entry name" value="RICIN"/>
    <property type="match status" value="2"/>
</dbReference>
<feature type="domain" description="Ricin B lectin" evidence="2">
    <location>
        <begin position="1028"/>
        <end position="1177"/>
    </location>
</feature>
<dbReference type="InterPro" id="IPR028994">
    <property type="entry name" value="Integrin_alpha_N"/>
</dbReference>
<sequence>MGSRRSVRQAGPAAAIALLLAFPAVGVPQVEAGAPAPAPAPAVAPPRQRAELTHLRTENTEVYVEPDGKHTLVAHPAPVRARRGNGWTPINTILRRAKDGTVRPGATVTDLVLSGGGDRAMVSIGVGAKRLRLTWPTVLPKPVLDGDTATYPEVYPGVDLKLRAEADGVAQVLVVKNRAAAERLRTVDVGMTTTGLTVRVRPDGSTVAVDNKNRTVLSGDQPVMWDSNGAAAAVRKSGAQESRRATMPTVRTATGLRVVPDQKLLTAATTKYPVYIDPPWHMGHQFWTHVNQMADNQSYWDYDRAEGAKVGWSWGGAVRYRSFFQFDTTKLAGSRIVAAGFRIMLNHSAAIGSTPTDLWATKAIDPSVPLKWNNSGDHWLNWVAQKSGNANTDAGQPDQEMVFTSPEVKSMVQGIATGRGATATFGLRAPDEGSQYQWKKFHPDSAELRVTYNNAPRPPIKLNFTRPRPCGTAQAPTVVTGLVSPTFSAVASDPDNDNVTTKLSIRRADNNAAVYDSTSSLTTSGAAFAWPQVPNTALAAGVPYYYVASSNDGIPDDDIEFGAETTPCYFVLDSTLPKPAQVSSSDFPNNGEDGIPAKTTGVVTLRPGSGDTDVAEFLYGFQQDAILSRIKIGADGTAKLPVTVWPNPDTQIPESTLFIRAVDRAGNLSPVGLGYDLLAASNPNPIPRVRGDINGDGRSDVSAVLDHGWGRTGVWNVLSKPGGLQTGTFAWDSGENGGYALYKTRPVQGDFDKDGRADIVLFREEAGRRIGAYLLKSDGNRYVTQSNPVWHSGAAGWPLSAARIISGDVNGDNADDIAVQLDNGNGTWRVLLFLGGLTGISAPVQWVTTSGDWSRSAPLLADIDGDNKDDLVDMSNLGNCRTQVTVRKSSGTAFATTPVTLYDGAAYCWEKSRPVVADVNGDGLDDIVAMYEHGQSDLALRAFVSSRTALTESQWYRGALDPAKAALSAGDYTKDGKDDVALTYALDEGGREVSTLASTGAAFSAPVSGWKETTVAATTGPKFDIDRRAYELVARHSSKCLDIPGASQTDAAPVHQYECNGNIQQRFRLNPIAGTDQFEVQTVHGNGVKDDGKPRCVDVENMWLGDDVPLLQWPCSGTGNQQMTVEYLEGSSYDTVVRLRFAHSGKCAGVRGSSLANAVPVVQQTCTADAGQQWILRPVFTPQSLTGRYQVASVRGGKVLDIEDCGTNPASTEIRMWNWVPNSPCQRWQILPKGDDVYQIYDPNSRKNVDVQGCPGGLGSPLVPITPSDSVECQGWRIEPAIDGSWSILQNKSGRAMDVAHCSALAGADVITYTYWNGPCQRWILTPAN</sequence>
<accession>A0A4R4Q0X8</accession>
<protein>
    <recommendedName>
        <fullName evidence="2">Ricin B lectin domain-containing protein</fullName>
    </recommendedName>
</protein>
<organism evidence="3 4">
    <name type="scientific">Kribbella albertanoniae</name>
    <dbReference type="NCBI Taxonomy" id="1266829"/>
    <lineage>
        <taxon>Bacteria</taxon>
        <taxon>Bacillati</taxon>
        <taxon>Actinomycetota</taxon>
        <taxon>Actinomycetes</taxon>
        <taxon>Propionibacteriales</taxon>
        <taxon>Kribbellaceae</taxon>
        <taxon>Kribbella</taxon>
    </lineage>
</organism>
<dbReference type="RefSeq" id="WP_132408018.1">
    <property type="nucleotide sequence ID" value="NZ_SMKA01000073.1"/>
</dbReference>
<dbReference type="Proteomes" id="UP000295075">
    <property type="component" value="Unassembled WGS sequence"/>
</dbReference>
<dbReference type="OrthoDB" id="9815928at2"/>
<comment type="caution">
    <text evidence="3">The sequence shown here is derived from an EMBL/GenBank/DDBJ whole genome shotgun (WGS) entry which is preliminary data.</text>
</comment>
<dbReference type="InterPro" id="IPR035992">
    <property type="entry name" value="Ricin_B-like_lectins"/>
</dbReference>
<reference evidence="3 4" key="1">
    <citation type="submission" date="2019-03" db="EMBL/GenBank/DDBJ databases">
        <title>Draft genome sequences of novel Actinobacteria.</title>
        <authorList>
            <person name="Sahin N."/>
            <person name="Ay H."/>
            <person name="Saygin H."/>
        </authorList>
    </citation>
    <scope>NUCLEOTIDE SEQUENCE [LARGE SCALE GENOMIC DNA]</scope>
    <source>
        <strain evidence="3 4">JCM 30547</strain>
    </source>
</reference>
<dbReference type="SUPFAM" id="SSF50370">
    <property type="entry name" value="Ricin B-like lectins"/>
    <property type="match status" value="2"/>
</dbReference>
<dbReference type="EMBL" id="SMKA01000073">
    <property type="protein sequence ID" value="TDC28611.1"/>
    <property type="molecule type" value="Genomic_DNA"/>
</dbReference>
<dbReference type="InterPro" id="IPR000772">
    <property type="entry name" value="Ricin_B_lectin"/>
</dbReference>
<dbReference type="SUPFAM" id="SSF69318">
    <property type="entry name" value="Integrin alpha N-terminal domain"/>
    <property type="match status" value="1"/>
</dbReference>
<dbReference type="Gene3D" id="2.40.128.340">
    <property type="match status" value="3"/>
</dbReference>